<evidence type="ECO:0000313" key="2">
    <source>
        <dbReference type="EMBL" id="KAL0155595.1"/>
    </source>
</evidence>
<comment type="caution">
    <text evidence="2">The sequence shown here is derived from an EMBL/GenBank/DDBJ whole genome shotgun (WGS) entry which is preliminary data.</text>
</comment>
<evidence type="ECO:0000256" key="1">
    <source>
        <dbReference type="SAM" id="MobiDB-lite"/>
    </source>
</evidence>
<dbReference type="AlphaFoldDB" id="A0ABD0N2T5"/>
<organism evidence="2 3">
    <name type="scientific">Cirrhinus mrigala</name>
    <name type="common">Mrigala</name>
    <dbReference type="NCBI Taxonomy" id="683832"/>
    <lineage>
        <taxon>Eukaryota</taxon>
        <taxon>Metazoa</taxon>
        <taxon>Chordata</taxon>
        <taxon>Craniata</taxon>
        <taxon>Vertebrata</taxon>
        <taxon>Euteleostomi</taxon>
        <taxon>Actinopterygii</taxon>
        <taxon>Neopterygii</taxon>
        <taxon>Teleostei</taxon>
        <taxon>Ostariophysi</taxon>
        <taxon>Cypriniformes</taxon>
        <taxon>Cyprinidae</taxon>
        <taxon>Labeoninae</taxon>
        <taxon>Labeonini</taxon>
        <taxon>Cirrhinus</taxon>
    </lineage>
</organism>
<feature type="region of interest" description="Disordered" evidence="1">
    <location>
        <begin position="49"/>
        <end position="83"/>
    </location>
</feature>
<keyword evidence="3" id="KW-1185">Reference proteome</keyword>
<dbReference type="Proteomes" id="UP001529510">
    <property type="component" value="Unassembled WGS sequence"/>
</dbReference>
<evidence type="ECO:0008006" key="4">
    <source>
        <dbReference type="Google" id="ProtNLM"/>
    </source>
</evidence>
<name>A0ABD0N2T5_CIRMR</name>
<feature type="compositionally biased region" description="Polar residues" evidence="1">
    <location>
        <begin position="67"/>
        <end position="83"/>
    </location>
</feature>
<dbReference type="EMBL" id="JAMKFB020000025">
    <property type="protein sequence ID" value="KAL0155595.1"/>
    <property type="molecule type" value="Genomic_DNA"/>
</dbReference>
<reference evidence="2 3" key="1">
    <citation type="submission" date="2024-05" db="EMBL/GenBank/DDBJ databases">
        <title>Genome sequencing and assembly of Indian major carp, Cirrhinus mrigala (Hamilton, 1822).</title>
        <authorList>
            <person name="Mohindra V."/>
            <person name="Chowdhury L.M."/>
            <person name="Lal K."/>
            <person name="Jena J.K."/>
        </authorList>
    </citation>
    <scope>NUCLEOTIDE SEQUENCE [LARGE SCALE GENOMIC DNA]</scope>
    <source>
        <strain evidence="2">CM1030</strain>
        <tissue evidence="2">Blood</tissue>
    </source>
</reference>
<feature type="non-terminal residue" evidence="2">
    <location>
        <position position="1"/>
    </location>
</feature>
<evidence type="ECO:0000313" key="3">
    <source>
        <dbReference type="Proteomes" id="UP001529510"/>
    </source>
</evidence>
<gene>
    <name evidence="2" type="ORF">M9458_049858</name>
</gene>
<accession>A0ABD0N2T5</accession>
<protein>
    <recommendedName>
        <fullName evidence="4">Synuclein alpha interacting protein</fullName>
    </recommendedName>
</protein>
<proteinExistence type="predicted"/>
<feature type="non-terminal residue" evidence="2">
    <location>
        <position position="83"/>
    </location>
</feature>
<sequence>KEKIVLHAPPLRKKKSLSSQLLHKFSSGTHCADKTQTVDRHLETTSTALNVSGDHIDQMSPRDGSPVKTSSPRRPSAQDHGNQ</sequence>